<dbReference type="Pfam" id="PF00990">
    <property type="entry name" value="GGDEF"/>
    <property type="match status" value="1"/>
</dbReference>
<dbReference type="InterPro" id="IPR043128">
    <property type="entry name" value="Rev_trsase/Diguanyl_cyclase"/>
</dbReference>
<dbReference type="EMBL" id="NDXW01000001">
    <property type="protein sequence ID" value="RDH42004.1"/>
    <property type="molecule type" value="Genomic_DNA"/>
</dbReference>
<dbReference type="InterPro" id="IPR000160">
    <property type="entry name" value="GGDEF_dom"/>
</dbReference>
<evidence type="ECO:0000313" key="3">
    <source>
        <dbReference type="EMBL" id="RDH42004.1"/>
    </source>
</evidence>
<dbReference type="SMART" id="SM00052">
    <property type="entry name" value="EAL"/>
    <property type="match status" value="1"/>
</dbReference>
<dbReference type="CDD" id="cd01948">
    <property type="entry name" value="EAL"/>
    <property type="match status" value="1"/>
</dbReference>
<dbReference type="PROSITE" id="PS50887">
    <property type="entry name" value="GGDEF"/>
    <property type="match status" value="1"/>
</dbReference>
<comment type="caution">
    <text evidence="3">The sequence shown here is derived from an EMBL/GenBank/DDBJ whole genome shotgun (WGS) entry which is preliminary data.</text>
</comment>
<evidence type="ECO:0000259" key="2">
    <source>
        <dbReference type="PROSITE" id="PS50887"/>
    </source>
</evidence>
<dbReference type="PANTHER" id="PTHR44757:SF2">
    <property type="entry name" value="BIOFILM ARCHITECTURE MAINTENANCE PROTEIN MBAA"/>
    <property type="match status" value="1"/>
</dbReference>
<dbReference type="NCBIfam" id="TIGR00254">
    <property type="entry name" value="GGDEF"/>
    <property type="match status" value="1"/>
</dbReference>
<dbReference type="PANTHER" id="PTHR44757">
    <property type="entry name" value="DIGUANYLATE CYCLASE DGCP"/>
    <property type="match status" value="1"/>
</dbReference>
<organism evidence="3 4">
    <name type="scientific">Zooshikella ganghwensis</name>
    <dbReference type="NCBI Taxonomy" id="202772"/>
    <lineage>
        <taxon>Bacteria</taxon>
        <taxon>Pseudomonadati</taxon>
        <taxon>Pseudomonadota</taxon>
        <taxon>Gammaproteobacteria</taxon>
        <taxon>Oceanospirillales</taxon>
        <taxon>Zooshikellaceae</taxon>
        <taxon>Zooshikella</taxon>
    </lineage>
</organism>
<dbReference type="InterPro" id="IPR001633">
    <property type="entry name" value="EAL_dom"/>
</dbReference>
<dbReference type="CDD" id="cd01949">
    <property type="entry name" value="GGDEF"/>
    <property type="match status" value="1"/>
</dbReference>
<protein>
    <submittedName>
        <fullName evidence="3">Bifunctional diguanylate cyclase/phosphodiesterase</fullName>
    </submittedName>
</protein>
<dbReference type="Proteomes" id="UP000257039">
    <property type="component" value="Unassembled WGS sequence"/>
</dbReference>
<keyword evidence="4" id="KW-1185">Reference proteome</keyword>
<feature type="domain" description="GGDEF" evidence="2">
    <location>
        <begin position="166"/>
        <end position="299"/>
    </location>
</feature>
<dbReference type="SMART" id="SM00267">
    <property type="entry name" value="GGDEF"/>
    <property type="match status" value="1"/>
</dbReference>
<dbReference type="PROSITE" id="PS50883">
    <property type="entry name" value="EAL"/>
    <property type="match status" value="1"/>
</dbReference>
<dbReference type="Pfam" id="PF00563">
    <property type="entry name" value="EAL"/>
    <property type="match status" value="1"/>
</dbReference>
<name>A0A4P9VI07_9GAMM</name>
<dbReference type="Gene3D" id="3.20.20.450">
    <property type="entry name" value="EAL domain"/>
    <property type="match status" value="1"/>
</dbReference>
<dbReference type="InterPro" id="IPR035919">
    <property type="entry name" value="EAL_sf"/>
</dbReference>
<evidence type="ECO:0000259" key="1">
    <source>
        <dbReference type="PROSITE" id="PS50883"/>
    </source>
</evidence>
<gene>
    <name evidence="3" type="ORF">B9G39_00305</name>
</gene>
<reference evidence="3 4" key="1">
    <citation type="submission" date="2017-04" db="EMBL/GenBank/DDBJ databases">
        <title>Draft genome sequence of Zooshikella ganghwensis VG4 isolated from Red Sea sediments.</title>
        <authorList>
            <person name="Rehman Z."/>
            <person name="Alam I."/>
            <person name="Kamau A."/>
            <person name="Bajic V."/>
            <person name="Leiknes T."/>
        </authorList>
    </citation>
    <scope>NUCLEOTIDE SEQUENCE [LARGE SCALE GENOMIC DNA]</scope>
    <source>
        <strain evidence="3 4">VG4</strain>
    </source>
</reference>
<dbReference type="AlphaFoldDB" id="A0A4P9VI07"/>
<sequence>MAGQQNEGQPKLYLIDKKITEKNYLVSLLKENDSHLFLKVNHLTSLVEMETLEGCRGNRLVILLAEEFMDEYPGLLEVLSCDYPVLLLVDSISADKYKRIVKKGAAYYVLRKSYNKEQLKTLLKLAEEQYAQTHSSSGIDTLTGLASRRTFTQRLNNMLLDNHYNKPPALLLIDLDGFKKVNEWLGYQAGDQLICDVAQRLKRLFPIHEHIARIGDNEYGVVIDNIGQTAELVHTVKELLKVLANPFIISGHQLTIGCSIGIALAVDGPRNVDSLIHNATLALKQAKQQLGSSYSFYSHDLNTHAKQRYCLETELRQAIKQKEFQLLYQPRIDTTTGKLCGVEGLLRWFHPLRGLLLPSDFIPLAEETGLIVPLGHWVIYQSCYDLLKLIDVCGEQVSMAINLSFQQFKDARLFTVISHALEKFDVPPQCLEFELTETAMMQDEAAVAAAMSALGKLGITFSLDDFGTGFSSFAHIQQLPISTLKIDRSFICKINSNTDDAVIVQAITNLAHNLNLSVVAEGVENQAQVDVLTKMGCDQLQGFFYSPPVPITTFCERSTDELVGCIV</sequence>
<dbReference type="SUPFAM" id="SSF55073">
    <property type="entry name" value="Nucleotide cyclase"/>
    <property type="match status" value="1"/>
</dbReference>
<proteinExistence type="predicted"/>
<evidence type="ECO:0000313" key="4">
    <source>
        <dbReference type="Proteomes" id="UP000257039"/>
    </source>
</evidence>
<dbReference type="Gene3D" id="3.30.70.270">
    <property type="match status" value="1"/>
</dbReference>
<dbReference type="InterPro" id="IPR029787">
    <property type="entry name" value="Nucleotide_cyclase"/>
</dbReference>
<feature type="domain" description="EAL" evidence="1">
    <location>
        <begin position="308"/>
        <end position="562"/>
    </location>
</feature>
<dbReference type="SUPFAM" id="SSF141868">
    <property type="entry name" value="EAL domain-like"/>
    <property type="match status" value="1"/>
</dbReference>
<dbReference type="InterPro" id="IPR052155">
    <property type="entry name" value="Biofilm_reg_signaling"/>
</dbReference>
<accession>A0A4P9VI07</accession>